<organism evidence="3 4">
    <name type="scientific">Vitrella brassicaformis (strain CCMP3155)</name>
    <dbReference type="NCBI Taxonomy" id="1169540"/>
    <lineage>
        <taxon>Eukaryota</taxon>
        <taxon>Sar</taxon>
        <taxon>Alveolata</taxon>
        <taxon>Colpodellida</taxon>
        <taxon>Vitrellaceae</taxon>
        <taxon>Vitrella</taxon>
    </lineage>
</organism>
<dbReference type="VEuPathDB" id="CryptoDB:Vbra_18616"/>
<dbReference type="PANTHER" id="PTHR24070">
    <property type="entry name" value="RAS, DI-RAS, AND RHEB FAMILY MEMBERS OF SMALL GTPASE SUPERFAMILY"/>
    <property type="match status" value="1"/>
</dbReference>
<keyword evidence="4" id="KW-1185">Reference proteome</keyword>
<accession>A0A0G4GSU4</accession>
<dbReference type="AlphaFoldDB" id="A0A0G4GSU4"/>
<reference evidence="3 4" key="1">
    <citation type="submission" date="2014-11" db="EMBL/GenBank/DDBJ databases">
        <authorList>
            <person name="Zhu J."/>
            <person name="Qi W."/>
            <person name="Song R."/>
        </authorList>
    </citation>
    <scope>NUCLEOTIDE SEQUENCE [LARGE SCALE GENOMIC DNA]</scope>
</reference>
<dbReference type="GO" id="GO:0003924">
    <property type="term" value="F:GTPase activity"/>
    <property type="evidence" value="ECO:0007669"/>
    <property type="project" value="InterPro"/>
</dbReference>
<dbReference type="OMA" id="MPMIYYK"/>
<dbReference type="InterPro" id="IPR027417">
    <property type="entry name" value="P-loop_NTPase"/>
</dbReference>
<protein>
    <submittedName>
        <fullName evidence="3">Uncharacterized protein</fullName>
    </submittedName>
</protein>
<dbReference type="GO" id="GO:0016020">
    <property type="term" value="C:membrane"/>
    <property type="evidence" value="ECO:0007669"/>
    <property type="project" value="InterPro"/>
</dbReference>
<dbReference type="InterPro" id="IPR020849">
    <property type="entry name" value="Small_GTPase_Ras-type"/>
</dbReference>
<evidence type="ECO:0000313" key="3">
    <source>
        <dbReference type="EMBL" id="CEM33706.1"/>
    </source>
</evidence>
<dbReference type="STRING" id="1169540.A0A0G4GSU4"/>
<dbReference type="Proteomes" id="UP000041254">
    <property type="component" value="Unassembled WGS sequence"/>
</dbReference>
<name>A0A0G4GSU4_VITBC</name>
<dbReference type="EMBL" id="CDMY01000791">
    <property type="protein sequence ID" value="CEM33706.1"/>
    <property type="molecule type" value="Genomic_DNA"/>
</dbReference>
<dbReference type="InParanoid" id="A0A0G4GSU4"/>
<evidence type="ECO:0000256" key="2">
    <source>
        <dbReference type="ARBA" id="ARBA00023134"/>
    </source>
</evidence>
<keyword evidence="2" id="KW-0342">GTP-binding</keyword>
<sequence length="254" mass="29044">MASQFPFFRITVVGAGGCGKTSIINMFVNNYCPVAYEETEWPALYYKTVRLSGEEEEGRRASVVVEVEDTYASNRGDDDRNVKRFLSMERTEIVIGKGKDATPFGLWSPPLPAATAYDHNALTRGRMGYMIVFDVTDKKSFDEACGIYLMLQEELEKKREKIKPIVFLVANKIDKESDSPQVRECIQIAEAYSQKMMLRLYRVSAIQNKAIKKLFRDMLTMIRGHQLLWMMEGEEEEVEEEGVGREQPTMCAVM</sequence>
<dbReference type="Pfam" id="PF00071">
    <property type="entry name" value="Ras"/>
    <property type="match status" value="1"/>
</dbReference>
<dbReference type="PROSITE" id="PS51419">
    <property type="entry name" value="RAB"/>
    <property type="match status" value="1"/>
</dbReference>
<dbReference type="PhylomeDB" id="A0A0G4GSU4"/>
<dbReference type="GO" id="GO:0005525">
    <property type="term" value="F:GTP binding"/>
    <property type="evidence" value="ECO:0007669"/>
    <property type="project" value="UniProtKB-KW"/>
</dbReference>
<dbReference type="InterPro" id="IPR001806">
    <property type="entry name" value="Small_GTPase"/>
</dbReference>
<evidence type="ECO:0000313" key="4">
    <source>
        <dbReference type="Proteomes" id="UP000041254"/>
    </source>
</evidence>
<dbReference type="Gene3D" id="3.40.50.300">
    <property type="entry name" value="P-loop containing nucleotide triphosphate hydrolases"/>
    <property type="match status" value="1"/>
</dbReference>
<proteinExistence type="predicted"/>
<gene>
    <name evidence="3" type="ORF">Vbra_18616</name>
</gene>
<dbReference type="SMART" id="SM00173">
    <property type="entry name" value="RAS"/>
    <property type="match status" value="1"/>
</dbReference>
<dbReference type="OrthoDB" id="299781at2759"/>
<evidence type="ECO:0000256" key="1">
    <source>
        <dbReference type="ARBA" id="ARBA00022741"/>
    </source>
</evidence>
<keyword evidence="1" id="KW-0547">Nucleotide-binding</keyword>
<dbReference type="SMART" id="SM00175">
    <property type="entry name" value="RAB"/>
    <property type="match status" value="1"/>
</dbReference>
<dbReference type="SUPFAM" id="SSF52540">
    <property type="entry name" value="P-loop containing nucleoside triphosphate hydrolases"/>
    <property type="match status" value="1"/>
</dbReference>
<dbReference type="GO" id="GO:0007165">
    <property type="term" value="P:signal transduction"/>
    <property type="evidence" value="ECO:0007669"/>
    <property type="project" value="InterPro"/>
</dbReference>
<dbReference type="PRINTS" id="PR00449">
    <property type="entry name" value="RASTRNSFRMNG"/>
</dbReference>